<sequence length="477" mass="48943">MTRETPSLTTLVRGVRRRETGRRRWGRVAWAVAAGAGTLALFGLWQVVRAPLSLPPVSAPLATGLAGGLAALTLLGLELRASPPNEREAARLADRRLGLHDLLGTALTLPETANDPLEAALHARVRAQAEAAARPLRPANVVPPPSLAWGRLPGGLAALALVAWLVPPLRAPVRLVASAEPRAEAIRTQEPSKTASGGTMTLPSSATTPQPTPDEVAEAEEKKTEPSTPQAQAGTERSGGAVTTATGTGGRAPGLDRPREARNALVKETTTPGSEAHPGGGSTRDTPFGSRESGSFSEQEARSNPDALAAAPYDPSAPGSGTQKQKSGGAPEERRASGGRGVESDGDDRCARDCLTNNDMNRGSAPRAAKPPAPDNRNQSGTSDSGGGAAGSTSGVGLGQGRMAAVTVRFRQRLLAGNESQGDRVRVLAAPGTSPPMASPGAATAGPWTPQAEPPLTPDDIPAAAQDTVSAYFRRTP</sequence>
<feature type="region of interest" description="Disordered" evidence="1">
    <location>
        <begin position="429"/>
        <end position="477"/>
    </location>
</feature>
<keyword evidence="4" id="KW-1185">Reference proteome</keyword>
<accession>A0ABM8AK57</accession>
<keyword evidence="2" id="KW-0812">Transmembrane</keyword>
<feature type="compositionally biased region" description="Polar residues" evidence="1">
    <location>
        <begin position="189"/>
        <end position="209"/>
    </location>
</feature>
<dbReference type="EMBL" id="AP026562">
    <property type="protein sequence ID" value="BDP44205.1"/>
    <property type="molecule type" value="Genomic_DNA"/>
</dbReference>
<dbReference type="RefSeq" id="WP_264778559.1">
    <property type="nucleotide sequence ID" value="NZ_AP026562.1"/>
</dbReference>
<keyword evidence="3" id="KW-0614">Plasmid</keyword>
<name>A0ABM8AK57_9DEIO</name>
<organism evidence="3 4">
    <name type="scientific">Deinococcus aetherius</name>
    <dbReference type="NCBI Taxonomy" id="200252"/>
    <lineage>
        <taxon>Bacteria</taxon>
        <taxon>Thermotogati</taxon>
        <taxon>Deinococcota</taxon>
        <taxon>Deinococci</taxon>
        <taxon>Deinococcales</taxon>
        <taxon>Deinococcaceae</taxon>
        <taxon>Deinococcus</taxon>
    </lineage>
</organism>
<feature type="region of interest" description="Disordered" evidence="1">
    <location>
        <begin position="182"/>
        <end position="399"/>
    </location>
</feature>
<proteinExistence type="predicted"/>
<dbReference type="Proteomes" id="UP001064971">
    <property type="component" value="Plasmid pDAETH-2"/>
</dbReference>
<evidence type="ECO:0000256" key="2">
    <source>
        <dbReference type="SAM" id="Phobius"/>
    </source>
</evidence>
<geneLocation type="plasmid" evidence="3 4">
    <name>pDAETH-2</name>
</geneLocation>
<feature type="transmembrane region" description="Helical" evidence="2">
    <location>
        <begin position="25"/>
        <end position="45"/>
    </location>
</feature>
<keyword evidence="2" id="KW-0472">Membrane</keyword>
<evidence type="ECO:0000256" key="1">
    <source>
        <dbReference type="SAM" id="MobiDB-lite"/>
    </source>
</evidence>
<feature type="compositionally biased region" description="Gly residues" evidence="1">
    <location>
        <begin position="384"/>
        <end position="399"/>
    </location>
</feature>
<evidence type="ECO:0000313" key="4">
    <source>
        <dbReference type="Proteomes" id="UP001064971"/>
    </source>
</evidence>
<gene>
    <name evidence="3" type="ORF">DAETH_41740</name>
</gene>
<reference evidence="3" key="1">
    <citation type="submission" date="2022-07" db="EMBL/GenBank/DDBJ databases">
        <title>Complete Genome Sequence of the Radioresistant Bacterium Deinococcus aetherius ST0316, Isolated from the Air Dust collected in Lower Stratosphere above Japan.</title>
        <authorList>
            <person name="Satoh K."/>
            <person name="Hagiwara K."/>
            <person name="Katsumata K."/>
            <person name="Kubo A."/>
            <person name="Yokobori S."/>
            <person name="Yamagishi A."/>
            <person name="Oono Y."/>
            <person name="Narumi I."/>
        </authorList>
    </citation>
    <scope>NUCLEOTIDE SEQUENCE</scope>
    <source>
        <strain evidence="3">ST0316</strain>
        <plasmid evidence="3">pDAETH-2</plasmid>
    </source>
</reference>
<evidence type="ECO:0000313" key="3">
    <source>
        <dbReference type="EMBL" id="BDP44205.1"/>
    </source>
</evidence>
<keyword evidence="2" id="KW-1133">Transmembrane helix</keyword>
<feature type="compositionally biased region" description="Polar residues" evidence="1">
    <location>
        <begin position="226"/>
        <end position="235"/>
    </location>
</feature>
<protein>
    <submittedName>
        <fullName evidence="3">Uncharacterized protein</fullName>
    </submittedName>
</protein>